<dbReference type="Proteomes" id="UP000237423">
    <property type="component" value="Unassembled WGS sequence"/>
</dbReference>
<sequence length="249" mass="26892">MTNNVYASYNGSQKGFTVRDLNLNQLSFCNTGFNINSIAAGANGDLYLTSANRIYHYKADGTLINTMTFPDAGINYTSITVTVDHVYASYSGSQVGVTVRDLNLNQLSWFATPFVTSGIAAGTNNDLYLASGNHIYHYGTNGALIYDMVFPINTINYTDVTVLGDKVYASYNGSQLGFTVRDLNLNQLSYCNTGFSISSIAAGKSGNVYLASANNLYNYTASGALIYDMRFPDTGVNYTGVSVVFVSLT</sequence>
<protein>
    <submittedName>
        <fullName evidence="1">Uncharacterized protein</fullName>
    </submittedName>
</protein>
<accession>A0A1Z4C578</accession>
<dbReference type="Proteomes" id="UP000197019">
    <property type="component" value="Chromosome"/>
</dbReference>
<dbReference type="SUPFAM" id="SSF63829">
    <property type="entry name" value="Calcium-dependent phosphotriesterase"/>
    <property type="match status" value="1"/>
</dbReference>
<reference evidence="2 4" key="2">
    <citation type="submission" date="2017-11" db="EMBL/GenBank/DDBJ databases">
        <title>Draft Genome Sequence of Methylobacter psychrotolerans Sph1T, an Obligate Methanotroph from Low-Temperature Environments.</title>
        <authorList>
            <person name="Oshkin I.Y."/>
            <person name="Miroshnikov K."/>
            <person name="Belova S.E."/>
            <person name="Korzhenkov A."/>
            <person name="Toshchakov S.V."/>
            <person name="Dedysh S.N."/>
        </authorList>
    </citation>
    <scope>NUCLEOTIDE SEQUENCE [LARGE SCALE GENOMIC DNA]</scope>
    <source>
        <strain evidence="2 4">Sph1</strain>
    </source>
</reference>
<proteinExistence type="predicted"/>
<evidence type="ECO:0000313" key="4">
    <source>
        <dbReference type="Proteomes" id="UP000237423"/>
    </source>
</evidence>
<gene>
    <name evidence="2" type="ORF">AADEFJLK_00339</name>
    <name evidence="1" type="ORF">CEK71_07090</name>
</gene>
<dbReference type="Gene3D" id="2.130.10.10">
    <property type="entry name" value="YVTN repeat-like/Quinoprotein amine dehydrogenase"/>
    <property type="match status" value="1"/>
</dbReference>
<dbReference type="KEGG" id="mpsy:CEK71_07090"/>
<name>A0A1Z4C578_9GAMM</name>
<evidence type="ECO:0000313" key="3">
    <source>
        <dbReference type="Proteomes" id="UP000197019"/>
    </source>
</evidence>
<evidence type="ECO:0000313" key="1">
    <source>
        <dbReference type="EMBL" id="ASF48669.1"/>
    </source>
</evidence>
<dbReference type="EMBL" id="CP022129">
    <property type="protein sequence ID" value="ASF48669.1"/>
    <property type="molecule type" value="Genomic_DNA"/>
</dbReference>
<dbReference type="RefSeq" id="WP_088621530.1">
    <property type="nucleotide sequence ID" value="NZ_CP022129.1"/>
</dbReference>
<organism evidence="1 3">
    <name type="scientific">Methylovulum psychrotolerans</name>
    <dbReference type="NCBI Taxonomy" id="1704499"/>
    <lineage>
        <taxon>Bacteria</taxon>
        <taxon>Pseudomonadati</taxon>
        <taxon>Pseudomonadota</taxon>
        <taxon>Gammaproteobacteria</taxon>
        <taxon>Methylococcales</taxon>
        <taxon>Methylococcaceae</taxon>
        <taxon>Methylovulum</taxon>
    </lineage>
</organism>
<dbReference type="OrthoDB" id="6397022at2"/>
<dbReference type="InterPro" id="IPR015943">
    <property type="entry name" value="WD40/YVTN_repeat-like_dom_sf"/>
</dbReference>
<keyword evidence="3" id="KW-1185">Reference proteome</keyword>
<evidence type="ECO:0000313" key="2">
    <source>
        <dbReference type="EMBL" id="POZ53319.1"/>
    </source>
</evidence>
<dbReference type="AlphaFoldDB" id="A0A1Z4C578"/>
<dbReference type="EMBL" id="PGFZ01000001">
    <property type="protein sequence ID" value="POZ53319.1"/>
    <property type="molecule type" value="Genomic_DNA"/>
</dbReference>
<reference evidence="1 3" key="1">
    <citation type="submission" date="2017-06" db="EMBL/GenBank/DDBJ databases">
        <title>Genome Sequencing of the methanotroph Methylovulum psychrotolerants str. HV10-M2 isolated from a high-altitude environment.</title>
        <authorList>
            <person name="Mateos-Rivera A."/>
        </authorList>
    </citation>
    <scope>NUCLEOTIDE SEQUENCE [LARGE SCALE GENOMIC DNA]</scope>
    <source>
        <strain evidence="1 3">HV10_M2</strain>
    </source>
</reference>